<accession>A0A7L1BUK5</accession>
<evidence type="ECO:0000256" key="5">
    <source>
        <dbReference type="SAM" id="Phobius"/>
    </source>
</evidence>
<evidence type="ECO:0000256" key="4">
    <source>
        <dbReference type="ARBA" id="ARBA00023136"/>
    </source>
</evidence>
<evidence type="ECO:0000313" key="8">
    <source>
        <dbReference type="Proteomes" id="UP000534634"/>
    </source>
</evidence>
<evidence type="ECO:0000313" key="7">
    <source>
        <dbReference type="EMBL" id="NXM57252.1"/>
    </source>
</evidence>
<dbReference type="GO" id="GO:0005216">
    <property type="term" value="F:monoatomic ion channel activity"/>
    <property type="evidence" value="ECO:0007669"/>
    <property type="project" value="InterPro"/>
</dbReference>
<feature type="transmembrane region" description="Helical" evidence="5">
    <location>
        <begin position="6"/>
        <end position="23"/>
    </location>
</feature>
<dbReference type="InterPro" id="IPR005821">
    <property type="entry name" value="Ion_trans_dom"/>
</dbReference>
<feature type="transmembrane region" description="Helical" evidence="5">
    <location>
        <begin position="93"/>
        <end position="113"/>
    </location>
</feature>
<dbReference type="AlphaFoldDB" id="A0A7L1BUK5"/>
<evidence type="ECO:0000259" key="6">
    <source>
        <dbReference type="Pfam" id="PF00520"/>
    </source>
</evidence>
<reference evidence="7 8" key="1">
    <citation type="submission" date="2019-09" db="EMBL/GenBank/DDBJ databases">
        <title>Bird 10,000 Genomes (B10K) Project - Family phase.</title>
        <authorList>
            <person name="Zhang G."/>
        </authorList>
    </citation>
    <scope>NUCLEOTIDE SEQUENCE [LARGE SCALE GENOMIC DNA]</scope>
    <source>
        <strain evidence="7">B10K-DU-002-01</strain>
        <tissue evidence="7">Muscle</tissue>
    </source>
</reference>
<feature type="non-terminal residue" evidence="7">
    <location>
        <position position="1"/>
    </location>
</feature>
<keyword evidence="4 5" id="KW-0472">Membrane</keyword>
<dbReference type="PANTHER" id="PTHR46726:SF1">
    <property type="entry name" value="TWO-PORE CALCIUM CHANNEL 3"/>
    <property type="match status" value="1"/>
</dbReference>
<dbReference type="Pfam" id="PF00520">
    <property type="entry name" value="Ion_trans"/>
    <property type="match status" value="1"/>
</dbReference>
<feature type="non-terminal residue" evidence="7">
    <location>
        <position position="260"/>
    </location>
</feature>
<dbReference type="GO" id="GO:0016020">
    <property type="term" value="C:membrane"/>
    <property type="evidence" value="ECO:0007669"/>
    <property type="project" value="UniProtKB-SubCell"/>
</dbReference>
<protein>
    <submittedName>
        <fullName evidence="7">TPC2 protein</fullName>
    </submittedName>
</protein>
<gene>
    <name evidence="7" type="primary">Tpcn2_0</name>
    <name evidence="7" type="ORF">ILLCLE_R01633</name>
</gene>
<comment type="caution">
    <text evidence="7">The sequence shown here is derived from an EMBL/GenBank/DDBJ whole genome shotgun (WGS) entry which is preliminary data.</text>
</comment>
<proteinExistence type="predicted"/>
<organism evidence="7 8">
    <name type="scientific">Illadopsis cleaveri</name>
    <name type="common">blackcap illadopsis</name>
    <dbReference type="NCBI Taxonomy" id="201329"/>
    <lineage>
        <taxon>Eukaryota</taxon>
        <taxon>Metazoa</taxon>
        <taxon>Chordata</taxon>
        <taxon>Craniata</taxon>
        <taxon>Vertebrata</taxon>
        <taxon>Euteleostomi</taxon>
        <taxon>Archelosauria</taxon>
        <taxon>Archosauria</taxon>
        <taxon>Dinosauria</taxon>
        <taxon>Saurischia</taxon>
        <taxon>Theropoda</taxon>
        <taxon>Coelurosauria</taxon>
        <taxon>Aves</taxon>
        <taxon>Neognathae</taxon>
        <taxon>Neoaves</taxon>
        <taxon>Telluraves</taxon>
        <taxon>Australaves</taxon>
        <taxon>Passeriformes</taxon>
        <taxon>Sylvioidea</taxon>
        <taxon>Timaliidae</taxon>
        <taxon>Illadopsis</taxon>
    </lineage>
</organism>
<keyword evidence="3 5" id="KW-1133">Transmembrane helix</keyword>
<feature type="transmembrane region" description="Helical" evidence="5">
    <location>
        <begin position="120"/>
        <end position="142"/>
    </location>
</feature>
<evidence type="ECO:0000256" key="3">
    <source>
        <dbReference type="ARBA" id="ARBA00022989"/>
    </source>
</evidence>
<dbReference type="Gene3D" id="1.10.287.70">
    <property type="match status" value="1"/>
</dbReference>
<dbReference type="Proteomes" id="UP000534634">
    <property type="component" value="Unassembled WGS sequence"/>
</dbReference>
<keyword evidence="8" id="KW-1185">Reference proteome</keyword>
<comment type="subcellular location">
    <subcellularLocation>
        <location evidence="1">Membrane</location>
        <topology evidence="1">Multi-pass membrane protein</topology>
    </subcellularLocation>
</comment>
<keyword evidence="2 5" id="KW-0812">Transmembrane</keyword>
<name>A0A7L1BUK5_9PASS</name>
<feature type="domain" description="Ion transport" evidence="6">
    <location>
        <begin position="2"/>
        <end position="150"/>
    </location>
</feature>
<dbReference type="EMBL" id="VXBB01009993">
    <property type="protein sequence ID" value="NXM57252.1"/>
    <property type="molecule type" value="Genomic_DNA"/>
</dbReference>
<dbReference type="PANTHER" id="PTHR46726">
    <property type="entry name" value="TWO PORE CHANNEL 3"/>
    <property type="match status" value="1"/>
</dbReference>
<sequence length="260" mass="29159">MLTFGGLTLVVYCVFAIIGMELFHGKIQYFPANSNAPYALECGNPALKDSLFARGKYCKNNFNDFASSFIVLMELTVVNQWHDILCSWFLPQLFLPSFSLIPTLLFANGFANVTVQPAKLYFIAFHIVMVIIIVNIFVSFILEAFFVEYSLEKSEVETAIEQKIQELGMGVQEDELQHEQLLDNMESAEHELEGEGGTKPQSKGLVFKIASKRYRTVDALLQRMFEAEIPLEDEGLSFEEILNLSPTSSVPKTPSSESAA</sequence>
<evidence type="ECO:0000256" key="1">
    <source>
        <dbReference type="ARBA" id="ARBA00004141"/>
    </source>
</evidence>
<evidence type="ECO:0000256" key="2">
    <source>
        <dbReference type="ARBA" id="ARBA00022692"/>
    </source>
</evidence>